<evidence type="ECO:0000256" key="6">
    <source>
        <dbReference type="ARBA" id="ARBA00023136"/>
    </source>
</evidence>
<feature type="domain" description="ABC transmembrane type-1" evidence="8">
    <location>
        <begin position="74"/>
        <end position="263"/>
    </location>
</feature>
<evidence type="ECO:0000313" key="10">
    <source>
        <dbReference type="Proteomes" id="UP001058003"/>
    </source>
</evidence>
<dbReference type="CDD" id="cd06261">
    <property type="entry name" value="TM_PBP2"/>
    <property type="match status" value="1"/>
</dbReference>
<feature type="transmembrane region" description="Helical" evidence="7">
    <location>
        <begin position="145"/>
        <end position="167"/>
    </location>
</feature>
<evidence type="ECO:0000256" key="2">
    <source>
        <dbReference type="ARBA" id="ARBA00022448"/>
    </source>
</evidence>
<dbReference type="RefSeq" id="WP_033358840.1">
    <property type="nucleotide sequence ID" value="NZ_CP073767.1"/>
</dbReference>
<gene>
    <name evidence="9" type="ORF">Daura_35995</name>
</gene>
<dbReference type="InterPro" id="IPR000515">
    <property type="entry name" value="MetI-like"/>
</dbReference>
<evidence type="ECO:0000256" key="1">
    <source>
        <dbReference type="ARBA" id="ARBA00004651"/>
    </source>
</evidence>
<dbReference type="OrthoDB" id="148827at2"/>
<dbReference type="Pfam" id="PF00528">
    <property type="entry name" value="BPD_transp_1"/>
    <property type="match status" value="1"/>
</dbReference>
<feature type="transmembrane region" description="Helical" evidence="7">
    <location>
        <begin position="73"/>
        <end position="97"/>
    </location>
</feature>
<accession>A0A9Q9ICT0</accession>
<feature type="transmembrane region" description="Helical" evidence="7">
    <location>
        <begin position="188"/>
        <end position="209"/>
    </location>
</feature>
<evidence type="ECO:0000259" key="8">
    <source>
        <dbReference type="PROSITE" id="PS50928"/>
    </source>
</evidence>
<evidence type="ECO:0000313" key="9">
    <source>
        <dbReference type="EMBL" id="UWZ52068.1"/>
    </source>
</evidence>
<reference evidence="9" key="1">
    <citation type="submission" date="2021-04" db="EMBL/GenBank/DDBJ databases">
        <title>Dactylosporangium aurantiacum NRRL B-8018 full assembly.</title>
        <authorList>
            <person name="Hartkoorn R.C."/>
            <person name="Beaudoing E."/>
            <person name="Hot D."/>
        </authorList>
    </citation>
    <scope>NUCLEOTIDE SEQUENCE</scope>
    <source>
        <strain evidence="9">NRRL B-8018</strain>
    </source>
</reference>
<evidence type="ECO:0000256" key="3">
    <source>
        <dbReference type="ARBA" id="ARBA00022475"/>
    </source>
</evidence>
<feature type="transmembrane region" description="Helical" evidence="7">
    <location>
        <begin position="109"/>
        <end position="133"/>
    </location>
</feature>
<dbReference type="GO" id="GO:0005886">
    <property type="term" value="C:plasma membrane"/>
    <property type="evidence" value="ECO:0007669"/>
    <property type="project" value="UniProtKB-SubCell"/>
</dbReference>
<keyword evidence="6 7" id="KW-0472">Membrane</keyword>
<evidence type="ECO:0000256" key="7">
    <source>
        <dbReference type="RuleBase" id="RU363032"/>
    </source>
</evidence>
<dbReference type="GO" id="GO:0055085">
    <property type="term" value="P:transmembrane transport"/>
    <property type="evidence" value="ECO:0007669"/>
    <property type="project" value="InterPro"/>
</dbReference>
<keyword evidence="3" id="KW-1003">Cell membrane</keyword>
<feature type="transmembrane region" description="Helical" evidence="7">
    <location>
        <begin position="244"/>
        <end position="263"/>
    </location>
</feature>
<dbReference type="Gene3D" id="1.10.3720.10">
    <property type="entry name" value="MetI-like"/>
    <property type="match status" value="1"/>
</dbReference>
<keyword evidence="10" id="KW-1185">Reference proteome</keyword>
<dbReference type="PROSITE" id="PS50928">
    <property type="entry name" value="ABC_TM1"/>
    <property type="match status" value="1"/>
</dbReference>
<dbReference type="EMBL" id="CP073767">
    <property type="protein sequence ID" value="UWZ52068.1"/>
    <property type="molecule type" value="Genomic_DNA"/>
</dbReference>
<comment type="similarity">
    <text evidence="7">Belongs to the binding-protein-dependent transport system permease family.</text>
</comment>
<keyword evidence="2 7" id="KW-0813">Transport</keyword>
<dbReference type="KEGG" id="daur:Daura_35995"/>
<evidence type="ECO:0000256" key="4">
    <source>
        <dbReference type="ARBA" id="ARBA00022692"/>
    </source>
</evidence>
<dbReference type="Proteomes" id="UP001058003">
    <property type="component" value="Chromosome"/>
</dbReference>
<name>A0A9Q9ICT0_9ACTN</name>
<dbReference type="PANTHER" id="PTHR43744:SF3">
    <property type="entry name" value="LACTOSE TRANSPORT SYSTEM PERMEASE PROTEIN LACG"/>
    <property type="match status" value="1"/>
</dbReference>
<keyword evidence="5 7" id="KW-1133">Transmembrane helix</keyword>
<evidence type="ECO:0000256" key="5">
    <source>
        <dbReference type="ARBA" id="ARBA00022989"/>
    </source>
</evidence>
<keyword evidence="4 7" id="KW-0812">Transmembrane</keyword>
<feature type="transmembrane region" description="Helical" evidence="7">
    <location>
        <begin position="12"/>
        <end position="31"/>
    </location>
</feature>
<organism evidence="9 10">
    <name type="scientific">Dactylosporangium aurantiacum</name>
    <dbReference type="NCBI Taxonomy" id="35754"/>
    <lineage>
        <taxon>Bacteria</taxon>
        <taxon>Bacillati</taxon>
        <taxon>Actinomycetota</taxon>
        <taxon>Actinomycetes</taxon>
        <taxon>Micromonosporales</taxon>
        <taxon>Micromonosporaceae</taxon>
        <taxon>Dactylosporangium</taxon>
    </lineage>
</organism>
<dbReference type="SUPFAM" id="SSF161098">
    <property type="entry name" value="MetI-like"/>
    <property type="match status" value="1"/>
</dbReference>
<comment type="subcellular location">
    <subcellularLocation>
        <location evidence="1 7">Cell membrane</location>
        <topology evidence="1 7">Multi-pass membrane protein</topology>
    </subcellularLocation>
</comment>
<sequence length="278" mass="30050">MNPRARLYTGRAGRYLLLCAMVVVSLGPFVWQLLTSLKGAQEPIYGTSATWLPQHPTLDNYAAVADTVPVWRYIANSMIVAVTSVVTNCLFGAMAGYALARMRFRGRGAVLAAVLAALVIPFEVIMVSVFLTVKALGLVDTLLGVLLPGAVSGLSILVLRTGFLALPRETEEAAVIDGAGEWARFWRIALPSVRGSLAVVAVFSFLFAWDDFLWPLIVLKDPDNYTLTIGLQYLSGTFTNDQRVIAAGTMIAVLPLIVVFLLLQRLFFRGVGEGGVKG</sequence>
<dbReference type="InterPro" id="IPR035906">
    <property type="entry name" value="MetI-like_sf"/>
</dbReference>
<proteinExistence type="inferred from homology"/>
<dbReference type="PANTHER" id="PTHR43744">
    <property type="entry name" value="ABC TRANSPORTER PERMEASE PROTEIN MG189-RELATED-RELATED"/>
    <property type="match status" value="1"/>
</dbReference>
<protein>
    <submittedName>
        <fullName evidence="9">Carbohydrate ABC transporter permease</fullName>
    </submittedName>
</protein>
<dbReference type="AlphaFoldDB" id="A0A9Q9ICT0"/>